<dbReference type="InterPro" id="IPR050772">
    <property type="entry name" value="Hydratase-Decarb/MhpD_sf"/>
</dbReference>
<sequence>MRDEPNSANGKHTSPPPPEATSHYTGEAASLLIAAREQNKLLDLPDSLKLQSLKDGYEIQDKIIQNINMKQKGWKVAITSDELMKIAGLQEPVSGPLFEQWVYPEPHTVSHGAPTLYGFEFEFAFKMAKDMPPRERPYNRKDVLAAVDSLHLAIELVGTCYTQGPVKSGVSQFAADHGGNNGFVYEPAIPNWRNIDLSKVTVTGYFDNKEIGQNFGSNVMGDPVNSLIWLANHLPKIGYNLKVGEWVTTGAVVGPIPANLPVKVRGDFGTLGCVYVNFEG</sequence>
<dbReference type="PATRIC" id="fig|1229493.5.peg.1605"/>
<reference evidence="2 3" key="1">
    <citation type="submission" date="2014-07" db="EMBL/GenBank/DDBJ databases">
        <title>Unique and conserved regions in Vibrio harveyi and related species in comparison with the shrimp pathogen Vibrio harveyi CAIM 1792.</title>
        <authorList>
            <person name="Espinoza-Valles I."/>
            <person name="Vora G."/>
            <person name="Leekitcharoenphon P."/>
            <person name="Ussery D."/>
            <person name="Hoj L."/>
            <person name="Gomez-Gil B."/>
        </authorList>
    </citation>
    <scope>NUCLEOTIDE SEQUENCE [LARGE SCALE GENOMIC DNA]</scope>
    <source>
        <strain evidence="3">CAIM 1854 / LMG 25443</strain>
    </source>
</reference>
<evidence type="ECO:0008006" key="4">
    <source>
        <dbReference type="Google" id="ProtNLM"/>
    </source>
</evidence>
<name>A0A0C1Z9A0_9VIBR</name>
<dbReference type="PANTHER" id="PTHR30143:SF0">
    <property type="entry name" value="2-KETO-4-PENTENOATE HYDRATASE"/>
    <property type="match status" value="1"/>
</dbReference>
<organism evidence="2 3">
    <name type="scientific">Vibrio owensii CAIM 1854 = LMG 25443</name>
    <dbReference type="NCBI Taxonomy" id="1229493"/>
    <lineage>
        <taxon>Bacteria</taxon>
        <taxon>Pseudomonadati</taxon>
        <taxon>Pseudomonadota</taxon>
        <taxon>Gammaproteobacteria</taxon>
        <taxon>Vibrionales</taxon>
        <taxon>Vibrionaceae</taxon>
        <taxon>Vibrio</taxon>
    </lineage>
</organism>
<dbReference type="SUPFAM" id="SSF56529">
    <property type="entry name" value="FAH"/>
    <property type="match status" value="1"/>
</dbReference>
<evidence type="ECO:0000313" key="3">
    <source>
        <dbReference type="Proteomes" id="UP000031586"/>
    </source>
</evidence>
<comment type="caution">
    <text evidence="2">The sequence shown here is derived from an EMBL/GenBank/DDBJ whole genome shotgun (WGS) entry which is preliminary data.</text>
</comment>
<dbReference type="AlphaFoldDB" id="A0A0C1Z9A0"/>
<dbReference type="Gene3D" id="3.90.850.10">
    <property type="entry name" value="Fumarylacetoacetase-like, C-terminal domain"/>
    <property type="match status" value="1"/>
</dbReference>
<gene>
    <name evidence="2" type="ORF">H735_12505</name>
</gene>
<dbReference type="GO" id="GO:0008684">
    <property type="term" value="F:2-oxopent-4-enoate hydratase activity"/>
    <property type="evidence" value="ECO:0007669"/>
    <property type="project" value="TreeGrafter"/>
</dbReference>
<accession>A0A0C1Z9A0</accession>
<dbReference type="InterPro" id="IPR036663">
    <property type="entry name" value="Fumarylacetoacetase_C_sf"/>
</dbReference>
<protein>
    <recommendedName>
        <fullName evidence="4">2-keto-4-pentenoate hydratase</fullName>
    </recommendedName>
</protein>
<evidence type="ECO:0000313" key="2">
    <source>
        <dbReference type="EMBL" id="KIF52729.1"/>
    </source>
</evidence>
<dbReference type="PANTHER" id="PTHR30143">
    <property type="entry name" value="ACID HYDRATASE"/>
    <property type="match status" value="1"/>
</dbReference>
<dbReference type="RefSeq" id="WP_020196157.1">
    <property type="nucleotide sequence ID" value="NZ_BAOH01000042.1"/>
</dbReference>
<dbReference type="GO" id="GO:0005737">
    <property type="term" value="C:cytoplasm"/>
    <property type="evidence" value="ECO:0007669"/>
    <property type="project" value="TreeGrafter"/>
</dbReference>
<proteinExistence type="predicted"/>
<dbReference type="Proteomes" id="UP000031586">
    <property type="component" value="Unassembled WGS sequence"/>
</dbReference>
<feature type="compositionally biased region" description="Polar residues" evidence="1">
    <location>
        <begin position="1"/>
        <end position="12"/>
    </location>
</feature>
<evidence type="ECO:0000256" key="1">
    <source>
        <dbReference type="SAM" id="MobiDB-lite"/>
    </source>
</evidence>
<feature type="region of interest" description="Disordered" evidence="1">
    <location>
        <begin position="1"/>
        <end position="24"/>
    </location>
</feature>
<dbReference type="EMBL" id="JPRD01000019">
    <property type="protein sequence ID" value="KIF52729.1"/>
    <property type="molecule type" value="Genomic_DNA"/>
</dbReference>